<dbReference type="InterPro" id="IPR058852">
    <property type="entry name" value="HTH_77"/>
</dbReference>
<protein>
    <recommendedName>
        <fullName evidence="1">Guanylate cyclase domain-containing protein</fullName>
    </recommendedName>
</protein>
<dbReference type="RefSeq" id="WP_203934205.1">
    <property type="nucleotide sequence ID" value="NZ_BOPH01000134.1"/>
</dbReference>
<dbReference type="Gene3D" id="3.30.70.1230">
    <property type="entry name" value="Nucleotide cyclase"/>
    <property type="match status" value="1"/>
</dbReference>
<gene>
    <name evidence="2" type="ORF">Voc01_093220</name>
</gene>
<dbReference type="GO" id="GO:0004016">
    <property type="term" value="F:adenylate cyclase activity"/>
    <property type="evidence" value="ECO:0007669"/>
    <property type="project" value="UniProtKB-ARBA"/>
</dbReference>
<dbReference type="Pfam" id="PF25872">
    <property type="entry name" value="HTH_77"/>
    <property type="match status" value="1"/>
</dbReference>
<dbReference type="Gene3D" id="1.25.40.10">
    <property type="entry name" value="Tetratricopeptide repeat domain"/>
    <property type="match status" value="1"/>
</dbReference>
<dbReference type="Proteomes" id="UP000635606">
    <property type="component" value="Unassembled WGS sequence"/>
</dbReference>
<dbReference type="InterPro" id="IPR029787">
    <property type="entry name" value="Nucleotide_cyclase"/>
</dbReference>
<proteinExistence type="predicted"/>
<name>A0A8J4A6T8_9ACTN</name>
<dbReference type="SUPFAM" id="SSF52540">
    <property type="entry name" value="P-loop containing nucleoside triphosphate hydrolases"/>
    <property type="match status" value="1"/>
</dbReference>
<dbReference type="InterPro" id="IPR011990">
    <property type="entry name" value="TPR-like_helical_dom_sf"/>
</dbReference>
<dbReference type="PANTHER" id="PTHR47691:SF3">
    <property type="entry name" value="HTH-TYPE TRANSCRIPTIONAL REGULATOR RV0890C-RELATED"/>
    <property type="match status" value="1"/>
</dbReference>
<evidence type="ECO:0000259" key="1">
    <source>
        <dbReference type="PROSITE" id="PS50125"/>
    </source>
</evidence>
<dbReference type="SMART" id="SM00044">
    <property type="entry name" value="CYCc"/>
    <property type="match status" value="1"/>
</dbReference>
<comment type="caution">
    <text evidence="2">The sequence shown here is derived from an EMBL/GenBank/DDBJ whole genome shotgun (WGS) entry which is preliminary data.</text>
</comment>
<dbReference type="EMBL" id="BOPH01000134">
    <property type="protein sequence ID" value="GIJ74405.1"/>
    <property type="molecule type" value="Genomic_DNA"/>
</dbReference>
<dbReference type="PANTHER" id="PTHR47691">
    <property type="entry name" value="REGULATOR-RELATED"/>
    <property type="match status" value="1"/>
</dbReference>
<organism evidence="2 3">
    <name type="scientific">Virgisporangium ochraceum</name>
    <dbReference type="NCBI Taxonomy" id="65505"/>
    <lineage>
        <taxon>Bacteria</taxon>
        <taxon>Bacillati</taxon>
        <taxon>Actinomycetota</taxon>
        <taxon>Actinomycetes</taxon>
        <taxon>Micromonosporales</taxon>
        <taxon>Micromonosporaceae</taxon>
        <taxon>Virgisporangium</taxon>
    </lineage>
</organism>
<dbReference type="SUPFAM" id="SSF48452">
    <property type="entry name" value="TPR-like"/>
    <property type="match status" value="1"/>
</dbReference>
<dbReference type="InterPro" id="IPR001054">
    <property type="entry name" value="A/G_cyclase"/>
</dbReference>
<feature type="domain" description="Guanylate cyclase" evidence="1">
    <location>
        <begin position="13"/>
        <end position="125"/>
    </location>
</feature>
<evidence type="ECO:0000313" key="2">
    <source>
        <dbReference type="EMBL" id="GIJ74405.1"/>
    </source>
</evidence>
<accession>A0A8J4A6T8</accession>
<dbReference type="CDD" id="cd07302">
    <property type="entry name" value="CHD"/>
    <property type="match status" value="1"/>
</dbReference>
<dbReference type="InterPro" id="IPR027417">
    <property type="entry name" value="P-loop_NTPase"/>
</dbReference>
<evidence type="ECO:0000313" key="3">
    <source>
        <dbReference type="Proteomes" id="UP000635606"/>
    </source>
</evidence>
<keyword evidence="3" id="KW-1185">Reference proteome</keyword>
<sequence length="893" mass="94713">MSASMHLPTGLVTFLFTDIEGSTRLARMLGAQYRAMLSEHREVLGRAFAAAGGVRMSVEGDSLFYAFGDAAAALAGCVRAQRDLAARSWPGGQAPRVRMGLHTGPAEPYHGEYATPVVHRASRIASAAHGGQILCSSTTANAALDGVRSPTVTFADLGLHRLRGFDDRERLFQVVAPGLEVDFPRPRGVAAVAHNLPVPVTDFIGRGAEQRDLRALLERQRLVVVVGPGGAGKTRLAVELAAGLVANYADGVWFADFATAADADLVEVCLSDALGLRPEPGRPVIDTLVDHVAGRRLLLVLDTCDAFPAAVGALIARLLAGSPGVTVLATSREPLGLLGELIWRIPPLGLQEAGWKRPGDAVTLLIRRAEAARGGRPVASAELADLARVAAAMDGLPLALELAAARLRVFSAAQLAARVHDVLAVTDAGVSAASVPARHRTMDATVDWSYRTLPASVARLLRWLSVFVGPVDLAAVEMVHGADPVCAVTTLVDKSLLQADGASSPPSATNQRLQFRMLDPIRSYARRRLAEAGEERTARNRHLAWCRLAARQAYVDPDGQPVTLSLRSLDPIADELRAALRWTASEGSARAGLSIAGALDQWWRERGLAREGRRWLRLLYARVDAAGESVPDGELAAAYHVHSVLAGVDGEYAEELEYSRLAEEAAYRADDPALLVRVLSGRGAPLLDVGRVDDAERVCRDAIAWATREGVAGDALFAVYTLAELLWLRGDLDEAADLLASARPLEAGRPVERGRRTVDMILGLVALKRGDLVAAHEHLVVALRSRVVNGFLSRAGETLGAMAVRCALGGEPLLAARLFGAAQAARARLKTSGGVLSVYWVEHEAAVRAVLGDAVFDSAYAAGSALSVEKAAAVALAVEHPDLAADSARFTRA</sequence>
<dbReference type="SUPFAM" id="SSF55073">
    <property type="entry name" value="Nucleotide cyclase"/>
    <property type="match status" value="1"/>
</dbReference>
<dbReference type="PRINTS" id="PR00364">
    <property type="entry name" value="DISEASERSIST"/>
</dbReference>
<dbReference type="PROSITE" id="PS50125">
    <property type="entry name" value="GUANYLATE_CYCLASE_2"/>
    <property type="match status" value="1"/>
</dbReference>
<dbReference type="GO" id="GO:0009190">
    <property type="term" value="P:cyclic nucleotide biosynthetic process"/>
    <property type="evidence" value="ECO:0007669"/>
    <property type="project" value="InterPro"/>
</dbReference>
<dbReference type="GO" id="GO:0035556">
    <property type="term" value="P:intracellular signal transduction"/>
    <property type="evidence" value="ECO:0007669"/>
    <property type="project" value="InterPro"/>
</dbReference>
<reference evidence="2" key="1">
    <citation type="submission" date="2021-01" db="EMBL/GenBank/DDBJ databases">
        <title>Whole genome shotgun sequence of Virgisporangium ochraceum NBRC 16418.</title>
        <authorList>
            <person name="Komaki H."/>
            <person name="Tamura T."/>
        </authorList>
    </citation>
    <scope>NUCLEOTIDE SEQUENCE</scope>
    <source>
        <strain evidence="2">NBRC 16418</strain>
    </source>
</reference>
<dbReference type="Gene3D" id="3.40.50.300">
    <property type="entry name" value="P-loop containing nucleotide triphosphate hydrolases"/>
    <property type="match status" value="1"/>
</dbReference>
<dbReference type="Pfam" id="PF00211">
    <property type="entry name" value="Guanylate_cyc"/>
    <property type="match status" value="1"/>
</dbReference>
<dbReference type="AlphaFoldDB" id="A0A8J4A6T8"/>